<dbReference type="Gene3D" id="3.40.50.720">
    <property type="entry name" value="NAD(P)-binding Rossmann-like Domain"/>
    <property type="match status" value="1"/>
</dbReference>
<feature type="domain" description="NAD-dependent epimerase/dehydratase" evidence="1">
    <location>
        <begin position="23"/>
        <end position="211"/>
    </location>
</feature>
<accession>A0A4R6E7L4</accession>
<dbReference type="SUPFAM" id="SSF51735">
    <property type="entry name" value="NAD(P)-binding Rossmann-fold domains"/>
    <property type="match status" value="1"/>
</dbReference>
<dbReference type="PANTHER" id="PTHR48079:SF6">
    <property type="entry name" value="NAD(P)-BINDING DOMAIN-CONTAINING PROTEIN-RELATED"/>
    <property type="match status" value="1"/>
</dbReference>
<dbReference type="RefSeq" id="WP_133590166.1">
    <property type="nucleotide sequence ID" value="NZ_SNVV01000005.1"/>
</dbReference>
<dbReference type="Proteomes" id="UP000295129">
    <property type="component" value="Unassembled WGS sequence"/>
</dbReference>
<evidence type="ECO:0000313" key="3">
    <source>
        <dbReference type="Proteomes" id="UP000295129"/>
    </source>
</evidence>
<dbReference type="GO" id="GO:0004029">
    <property type="term" value="F:aldehyde dehydrogenase (NAD+) activity"/>
    <property type="evidence" value="ECO:0007669"/>
    <property type="project" value="TreeGrafter"/>
</dbReference>
<sequence length="292" mass="32049">MKRLLIVGGGDVARRAIPWLVRRFRVYVLSRRPEGAAALRAVGALPIAGDLDDRRSLQRLSGLADAVLHFAPPPAQGEGDPRTVRLVAALAGRRSLPPQRLVYISTTGVYGDCAGAWTDECRPCKPASARARRRVAAEDALRRFGRRNGVAVGILRAPGIYAADRLPLERLQRGDPVLSAEDDVHTNHIHAEDLARLACAALFRLRGGRVVNAVDDSALKMGDYFDRVADAFGLTRPPRLARAAISQVLSPLTLSFMAESRRLRNHRLKRELRLALRYPTVDDGLRAALAER</sequence>
<dbReference type="InterPro" id="IPR051783">
    <property type="entry name" value="NAD(P)-dependent_oxidoreduct"/>
</dbReference>
<proteinExistence type="predicted"/>
<reference evidence="2 3" key="1">
    <citation type="submission" date="2019-03" db="EMBL/GenBank/DDBJ databases">
        <title>Genomic Encyclopedia of Type Strains, Phase IV (KMG-IV): sequencing the most valuable type-strain genomes for metagenomic binning, comparative biology and taxonomic classification.</title>
        <authorList>
            <person name="Goeker M."/>
        </authorList>
    </citation>
    <scope>NUCLEOTIDE SEQUENCE [LARGE SCALE GENOMIC DNA]</scope>
    <source>
        <strain evidence="2 3">DSM 12121</strain>
    </source>
</reference>
<protein>
    <submittedName>
        <fullName evidence="2">Nucleoside-diphosphate-sugar epimerase</fullName>
    </submittedName>
</protein>
<name>A0A4R6E7L4_9RHOO</name>
<dbReference type="InterPro" id="IPR001509">
    <property type="entry name" value="Epimerase_deHydtase"/>
</dbReference>
<dbReference type="GO" id="GO:0005737">
    <property type="term" value="C:cytoplasm"/>
    <property type="evidence" value="ECO:0007669"/>
    <property type="project" value="TreeGrafter"/>
</dbReference>
<evidence type="ECO:0000313" key="2">
    <source>
        <dbReference type="EMBL" id="TDN53514.1"/>
    </source>
</evidence>
<dbReference type="AlphaFoldDB" id="A0A4R6E7L4"/>
<dbReference type="Pfam" id="PF01370">
    <property type="entry name" value="Epimerase"/>
    <property type="match status" value="1"/>
</dbReference>
<evidence type="ECO:0000259" key="1">
    <source>
        <dbReference type="Pfam" id="PF01370"/>
    </source>
</evidence>
<dbReference type="PANTHER" id="PTHR48079">
    <property type="entry name" value="PROTEIN YEEZ"/>
    <property type="match status" value="1"/>
</dbReference>
<dbReference type="OrthoDB" id="9808276at2"/>
<dbReference type="InterPro" id="IPR036291">
    <property type="entry name" value="NAD(P)-bd_dom_sf"/>
</dbReference>
<comment type="caution">
    <text evidence="2">The sequence shown here is derived from an EMBL/GenBank/DDBJ whole genome shotgun (WGS) entry which is preliminary data.</text>
</comment>
<keyword evidence="3" id="KW-1185">Reference proteome</keyword>
<dbReference type="EMBL" id="SNVV01000005">
    <property type="protein sequence ID" value="TDN53514.1"/>
    <property type="molecule type" value="Genomic_DNA"/>
</dbReference>
<gene>
    <name evidence="2" type="ORF">C7389_105189</name>
</gene>
<organism evidence="2 3">
    <name type="scientific">Azoarcus indigens</name>
    <dbReference type="NCBI Taxonomy" id="29545"/>
    <lineage>
        <taxon>Bacteria</taxon>
        <taxon>Pseudomonadati</taxon>
        <taxon>Pseudomonadota</taxon>
        <taxon>Betaproteobacteria</taxon>
        <taxon>Rhodocyclales</taxon>
        <taxon>Zoogloeaceae</taxon>
        <taxon>Azoarcus</taxon>
    </lineage>
</organism>